<evidence type="ECO:0000259" key="9">
    <source>
        <dbReference type="PROSITE" id="PS50075"/>
    </source>
</evidence>
<dbReference type="InterPro" id="IPR016035">
    <property type="entry name" value="Acyl_Trfase/lysoPLipase"/>
</dbReference>
<keyword evidence="4" id="KW-0808">Transferase</keyword>
<dbReference type="InterPro" id="IPR055123">
    <property type="entry name" value="SpnB-like_Rossmann"/>
</dbReference>
<evidence type="ECO:0000256" key="6">
    <source>
        <dbReference type="ARBA" id="ARBA00023268"/>
    </source>
</evidence>
<keyword evidence="2" id="KW-0596">Phosphopantetheine</keyword>
<dbReference type="SUPFAM" id="SSF52151">
    <property type="entry name" value="FabD/lysophospholipase-like"/>
    <property type="match status" value="4"/>
</dbReference>
<dbReference type="SMART" id="SM00825">
    <property type="entry name" value="PKS_KS"/>
    <property type="match status" value="3"/>
</dbReference>
<dbReference type="SMART" id="SM01294">
    <property type="entry name" value="PKS_PP_betabranch"/>
    <property type="match status" value="4"/>
</dbReference>
<dbReference type="Gene3D" id="3.10.129.110">
    <property type="entry name" value="Polyketide synthase dehydratase"/>
    <property type="match status" value="1"/>
</dbReference>
<dbReference type="CDD" id="cd08952">
    <property type="entry name" value="KR_1_SDR_x"/>
    <property type="match status" value="3"/>
</dbReference>
<keyword evidence="7" id="KW-0012">Acyltransferase</keyword>
<feature type="non-terminal residue" evidence="12">
    <location>
        <position position="1"/>
    </location>
</feature>
<dbReference type="PANTHER" id="PTHR43775:SF51">
    <property type="entry name" value="INACTIVE PHENOLPHTHIOCEROL SYNTHESIS POLYKETIDE SYNTHASE TYPE I PKS1-RELATED"/>
    <property type="match status" value="1"/>
</dbReference>
<dbReference type="InterPro" id="IPR042104">
    <property type="entry name" value="PKS_dehydratase_sf"/>
</dbReference>
<dbReference type="EMBL" id="JANFNH010000061">
    <property type="protein sequence ID" value="MCQ4046290.1"/>
    <property type="molecule type" value="Genomic_DNA"/>
</dbReference>
<dbReference type="PANTHER" id="PTHR43775">
    <property type="entry name" value="FATTY ACID SYNTHASE"/>
    <property type="match status" value="1"/>
</dbReference>
<dbReference type="InterPro" id="IPR014030">
    <property type="entry name" value="Ketoacyl_synth_N"/>
</dbReference>
<dbReference type="InterPro" id="IPR049900">
    <property type="entry name" value="PKS_mFAS_DH"/>
</dbReference>
<dbReference type="InterPro" id="IPR009081">
    <property type="entry name" value="PP-bd_ACP"/>
</dbReference>
<dbReference type="Pfam" id="PF18369">
    <property type="entry name" value="PKS_DE"/>
    <property type="match status" value="3"/>
</dbReference>
<dbReference type="InterPro" id="IPR001227">
    <property type="entry name" value="Ac_transferase_dom_sf"/>
</dbReference>
<evidence type="ECO:0000256" key="7">
    <source>
        <dbReference type="ARBA" id="ARBA00023315"/>
    </source>
</evidence>
<dbReference type="NCBIfam" id="NF045894">
    <property type="entry name" value="PKS_plus_SDR"/>
    <property type="match status" value="2"/>
</dbReference>
<protein>
    <submittedName>
        <fullName evidence="12">SDR family NAD(P)-dependent oxidoreductase</fullName>
    </submittedName>
</protein>
<dbReference type="InterPro" id="IPR013968">
    <property type="entry name" value="PKS_KR"/>
</dbReference>
<feature type="active site" description="Proton donor; for dehydratase activity" evidence="8">
    <location>
        <position position="1968"/>
    </location>
</feature>
<feature type="domain" description="Carrier" evidence="9">
    <location>
        <begin position="2526"/>
        <end position="2601"/>
    </location>
</feature>
<dbReference type="InterPro" id="IPR006162">
    <property type="entry name" value="Ppantetheine_attach_site"/>
</dbReference>
<keyword evidence="13" id="KW-1185">Reference proteome</keyword>
<dbReference type="PROSITE" id="PS00012">
    <property type="entry name" value="PHOSPHOPANTETHEINE"/>
    <property type="match status" value="4"/>
</dbReference>
<dbReference type="SUPFAM" id="SSF47336">
    <property type="entry name" value="ACP-like"/>
    <property type="match status" value="4"/>
</dbReference>
<feature type="region of interest" description="C-terminal hotdog fold" evidence="8">
    <location>
        <begin position="1907"/>
        <end position="2047"/>
    </location>
</feature>
<dbReference type="InterPro" id="IPR032821">
    <property type="entry name" value="PKS_assoc"/>
</dbReference>
<dbReference type="Pfam" id="PF21089">
    <property type="entry name" value="PKS_DH_N"/>
    <property type="match status" value="1"/>
</dbReference>
<dbReference type="InterPro" id="IPR016036">
    <property type="entry name" value="Malonyl_transacylase_ACP-bd"/>
</dbReference>
<dbReference type="Pfam" id="PF08659">
    <property type="entry name" value="KR"/>
    <property type="match status" value="4"/>
</dbReference>
<dbReference type="Gene3D" id="1.10.1200.10">
    <property type="entry name" value="ACP-like"/>
    <property type="match status" value="4"/>
</dbReference>
<comment type="pathway">
    <text evidence="1">Antibiotic biosynthesis.</text>
</comment>
<dbReference type="Pfam" id="PF00698">
    <property type="entry name" value="Acyl_transf_1"/>
    <property type="match status" value="4"/>
</dbReference>
<dbReference type="SMART" id="SM00827">
    <property type="entry name" value="PKS_AT"/>
    <property type="match status" value="4"/>
</dbReference>
<proteinExistence type="predicted"/>
<dbReference type="InterPro" id="IPR014031">
    <property type="entry name" value="Ketoacyl_synth_C"/>
</dbReference>
<dbReference type="PROSITE" id="PS00606">
    <property type="entry name" value="KS3_1"/>
    <property type="match status" value="3"/>
</dbReference>
<dbReference type="SMART" id="SM00826">
    <property type="entry name" value="PKS_DH"/>
    <property type="match status" value="1"/>
</dbReference>
<dbReference type="Gene3D" id="3.40.47.10">
    <property type="match status" value="3"/>
</dbReference>
<comment type="caution">
    <text evidence="12">The sequence shown here is derived from an EMBL/GenBank/DDBJ whole genome shotgun (WGS) entry which is preliminary data.</text>
</comment>
<dbReference type="PROSITE" id="PS52019">
    <property type="entry name" value="PKS_MFAS_DH"/>
    <property type="match status" value="1"/>
</dbReference>
<evidence type="ECO:0000259" key="11">
    <source>
        <dbReference type="PROSITE" id="PS52019"/>
    </source>
</evidence>
<organism evidence="12 13">
    <name type="scientific">Streptantibioticus rubrisoli</name>
    <dbReference type="NCBI Taxonomy" id="1387313"/>
    <lineage>
        <taxon>Bacteria</taxon>
        <taxon>Bacillati</taxon>
        <taxon>Actinomycetota</taxon>
        <taxon>Actinomycetes</taxon>
        <taxon>Kitasatosporales</taxon>
        <taxon>Streptomycetaceae</taxon>
        <taxon>Streptantibioticus</taxon>
    </lineage>
</organism>
<dbReference type="Proteomes" id="UP001206206">
    <property type="component" value="Unassembled WGS sequence"/>
</dbReference>
<evidence type="ECO:0000313" key="12">
    <source>
        <dbReference type="EMBL" id="MCQ4046290.1"/>
    </source>
</evidence>
<feature type="domain" description="Carrier" evidence="9">
    <location>
        <begin position="4052"/>
        <end position="4127"/>
    </location>
</feature>
<feature type="domain" description="PKS/mFAS DH" evidence="11">
    <location>
        <begin position="1770"/>
        <end position="2047"/>
    </location>
</feature>
<feature type="region of interest" description="N-terminal hotdog fold" evidence="8">
    <location>
        <begin position="1770"/>
        <end position="1895"/>
    </location>
</feature>
<evidence type="ECO:0000259" key="10">
    <source>
        <dbReference type="PROSITE" id="PS52004"/>
    </source>
</evidence>
<feature type="domain" description="Carrier" evidence="9">
    <location>
        <begin position="5579"/>
        <end position="5654"/>
    </location>
</feature>
<dbReference type="Pfam" id="PF16197">
    <property type="entry name" value="KAsynt_C_assoc"/>
    <property type="match status" value="3"/>
</dbReference>
<evidence type="ECO:0000256" key="5">
    <source>
        <dbReference type="ARBA" id="ARBA00023194"/>
    </source>
</evidence>
<evidence type="ECO:0000256" key="8">
    <source>
        <dbReference type="PROSITE-ProRule" id="PRU01363"/>
    </source>
</evidence>
<dbReference type="Gene3D" id="3.40.50.11460">
    <property type="match status" value="1"/>
</dbReference>
<dbReference type="InterPro" id="IPR018201">
    <property type="entry name" value="Ketoacyl_synth_AS"/>
</dbReference>
<keyword evidence="6" id="KW-0511">Multifunctional enzyme</keyword>
<dbReference type="RefSeq" id="WP_255932464.1">
    <property type="nucleotide sequence ID" value="NZ_JANFNH010000061.1"/>
</dbReference>
<dbReference type="InterPro" id="IPR014043">
    <property type="entry name" value="Acyl_transferase_dom"/>
</dbReference>
<dbReference type="InterPro" id="IPR049551">
    <property type="entry name" value="PKS_DH_C"/>
</dbReference>
<evidence type="ECO:0000256" key="3">
    <source>
        <dbReference type="ARBA" id="ARBA00022553"/>
    </source>
</evidence>
<dbReference type="SUPFAM" id="SSF51735">
    <property type="entry name" value="NAD(P)-binding Rossmann-fold domains"/>
    <property type="match status" value="8"/>
</dbReference>
<accession>A0ABT1PPX7</accession>
<dbReference type="PROSITE" id="PS52004">
    <property type="entry name" value="KS3_2"/>
    <property type="match status" value="3"/>
</dbReference>
<dbReference type="Pfam" id="PF00550">
    <property type="entry name" value="PP-binding"/>
    <property type="match status" value="4"/>
</dbReference>
<dbReference type="SUPFAM" id="SSF55048">
    <property type="entry name" value="Probable ACP-binding domain of malonyl-CoA ACP transacylase"/>
    <property type="match status" value="3"/>
</dbReference>
<feature type="active site" description="Proton acceptor; for dehydratase activity" evidence="8">
    <location>
        <position position="1802"/>
    </location>
</feature>
<feature type="domain" description="Carrier" evidence="9">
    <location>
        <begin position="780"/>
        <end position="855"/>
    </location>
</feature>
<sequence length="5736" mass="601481">VAIQASEEEVTPLLVEGVSIAAINGPTSVVIAGDESAVMEIAAGFESQGRKAKRLTVSHAFHSPHMDGMLDAFHEVAASLTYQAPRIPIVSTLTGALVAPEEIRTPDYWTRHVRQAVRFLDGIRALEAEGVTTYIELGPDGVLSAMAQDCVTQSGAATFTAALRRDRSEPETVTAALARAHVNGVPVDWKPYFTGTGARRVDLPTYAFQRQRYWLESPTSPAQGTPAIADSVDARFWEAIERDDWSSLAAELAVDADQPMSAVAPALSAWRRQQRERSAVDGWRYRVTWKPLTERPTQALTGTWLLVVPASKADDELVTTITQTLSTKGVDVQHITIDAANTTRFELATHLTEAETETAEANGVLSLLALDEPNGLTASATLVQALDDAGVSGALWCVTSGAVSTLASDRLRDVNQAAVWGFGRGVALEYPERWGGLVDLPEVLDARAAGRLVDVLAGLGGEDQVAVRASGVFGRRLVRAGVGAVCSTATWQPQGTVLVTGGTGALGAEVARWLVANGAEHVLLTSRRGMDAPGAAELHAELTATGARVTIAACDAADRHALAELLTTIPTEHPLTAVLHTAGVLDDGVLDALTPERFATVLRAKAVSAHNLHELTRDHDLSAFVLFSSMSGTVGGAGQTNYAAANAYLDALAEQRRADGLPATSIAWGPWADGGMAADGVLQRRLRREGMPPMAPALAIRALTQAIEHGDATVTVADIDWDLFVPAITAARRSNLFAELRNTGSLPESAAAAVSLRSSATESTSLVERLAGLTEAERDKELLDLVRTQVAAVLGHDGANDVEAGRAFRELGFDSLTAVELRNRLGAATDLRLPATLIYDYPTASALAAYLRGELLGADTAASGALSGAVATTADDDPIVIVSMSCRFPGGVRSPEELWRLLVSGEDAISEFPTDRGWDVESLYDSDPGQAGKTYTREGGFLGDAAQFDASFFGISPREALAMDPQQRLLLETSWEAFERAGIDPDTLRGSQAGVFIGTNGQDYLSLLMKAPEGLEGHLGTGNAASVVSGRIAYVFGLEGPAVTVDTACSSSLVALHWAAQAIRNGECSLALVGGVTVMTTPENFVDFSRQRGLAADGRIKAFAAGADGTGWGEGVGMLLVERLSDARRNGHPVLAVVRGSAINQDGASNGLTAPNGPSQQRVIRQALASAGLSAVDVDAVEAHGTGTTLGDPIEAQALLATYGQDRVGERPLWLGSIKSNIGHTQAAAGVAGVIKMVLAMRHGVLPRTLHVDEPTPHVDWSTGAVSLLTESVPWPETGQPRRAGVSSFGISGTNAHTIIEQAPEPDDDITADDGVEFPVLPYVLSAKSEAGLREQAERLHLHISAQPELASVDIAYSLAAGRAGLDRRAAVVAGDRDGLLGGLEALAEGRSASGVVEGSLVGGKLAFLFTGQGSQRLGMGRELYAAYPVFADALDAVCAVLDGHLERPLYDVVFGSDAGLLDQTVYTQPALFAVEVALFRLVESWGLRPDFLAGHSIGELAAAHVAGVLSLDDACALVAARGRLMQELPCSGGAMVAVQASEDEVVPLLVGGVSIAAINGPSSVVIAGDESAVLEIASGFEARGRKTKRLTVSHAFHSPRMDGMLEAFREVAAGLSYEAPRIPIVSNLTGAVVCAEEICAPEFWVRHVREAVRFLDGMRVLEAEGVATFVELGPDGVLSAMAQECVTVEDAVFVPVLRRDRSEAESLTAALAHSFVRGIAVDWASFFAGTTARRVDLPTYAFQRQRFWPDVAAVTSGDPESIGLGVAGHPLLGAAVGLAGSGGFLFTGVLSAGSRGWVADHVVLGSVLLPGTAFVELAVHAGAAVGVERLEELTLEAPLVLPSGVGVRLQLVVEAADASGRRGFAVHSRRRDAVAGEPWVRHATGVLAPGVVPVGGDLAVWPPQGAVPVAVDGLYGELAEAGLAYGPVFRGLRAVWRRDGDLFAEVALPQEAREEAGEYGLHPALLDAALHSLGLAQDSAQSTSEALLPFAWSGVSLYAVGASTLRVRLSELRPGAVSLLVADGSGQLVASVDSVALRAASAEQVRAAAGAGHHESLFQLEWTPVPAPAARETTRDQWAVVGGLEEWADLAKAVASGASPVPDNVLIDCGSQTSEASADAVRGATHRVLGLLQAWLADERFADSRLVLVTRGAVEAVPGEGVRDLAFAAARGLFRSAQSENPGRLVLLDIDENAVPQDALNLLSLDEPELAVRGGVVRAPRLVRVPVSGDADAPGVFDGEGTVLVTGATGTLGGLVARHLVVEHGVRHLLLTSRRGLDADGAAELLAELRELGARAELVACDVADREALAGLLGSVPVERPLVGVVHAAGVLDDGVVSSLTPERVDGVLRPKVDAALHLHELTRDAGLRAFVLFSGAAAAFGAAGQGSYAAANAFLEALAQRRRAEGLPATALAWGLWAQASGMTGSLDEVDLRRITRGGVAPLSSDEGLALFDAAGAVDQAVLLPMRLDLAALRAEAAATGVVPALLRGLVRTPIRRAVAADGAADGNSLAQRLVSMDQDERDRTLVELVCVRVAAVLGYAGPEAVEAGRAFKELGFDSLTAVELRNDLKTVTGLRLPATLVFDYPTPADLARFLRDELVGADEPQAVVATRRDVSASVEDDLIAIVGMSCRFPGGVQSPEDLWQLVLSGGDGVSGFPVDRGWDLERLYHPDPDHAGTSYTREGGFLHGAGEFDPGFFGISPREALAMDPQQRLLLETSWEAFERAGIDPVSMRGSRTGVFAGVMYHDYLAGLAEFPEGVEGYIGTGNAGSIASGRVAYTLGLEGPAVTVDTACSSSLVALHWAIQALRQGECSMALAGGVAVMATPETFIDFSRQRGLSVDGRCKSFAEAADGTGWGEGVGMLLVERLSDARRNGHPVLAVVRGSAINQDGASNGLTAPNGPSQQRVIRQALASAGLSASEVDAVEAHGTGTTLGDPIEAQALIATYGQDRPEGQPLYLGSIKSNIGHTQAAAGVAGVIKMVMAMRHGVLPQTLHVDEPSRKIEWSQGAVSLLTQSRPWPQANRPRRAGVSSFGISGTNAHTIIEQAPETDIPATQAVTPPVVPVVLSAKGGEALREQARRLRVHVLADGGAGLVDVGFSLAVGRAVFEDRAVVVAHGREELLAGLEAVAQGRETAGVVQGSPVGGKVAFLFTGQGSQRIGMGRELYEAYPVFAEALDAVCERFEMPLRDVIFGVDGGLLDQTAYTQPALFAVEVALFRLVESWGLRPDFLAGHSIGELAAAHVAGVLSLDDACALVAARGRLMQELPGGGAMVAIQASEEEVTPLLVEGVSIAAINGPTSVVIAGDESAVMEIASGFEAQGRKAKRLTVSHAFHSPHMDGMLDAFHEVAAGLSFDDPRIPIVSTLTGALVAPEEIRTPDYWTRHVRQAVRFLDGIRALEAEGVTTYIELGPDGVLSAMAQDCVTQSGAATFTAALRRDRSEPETVTAALAQAHVNGVSVHWKSYFTGTGARRVDLPTYAFQRQRYWLESPTSPAQATPAIADSVDARFWEAIEREDLASLAATLDVDTAEDSALEAVLPALSAWRRQQRERSAVDGWRYRVTWKPLTERPTQALTGTWLLVVPTSKADDELVTTITQALSTKGVDVQHITIDAANTTRSELATHVTEAETETAEANGVLSLLALDEPTAVVATALLTQALGDAGVDAPLWCVTRGAVCVGRSDRLASADQAAVWGLGRVAAMELPGRWGGLVDLPETLDERTAGRLASVLAGIGDEDQVAVRPAGTFGRRLVRASQDGAEGNPWTPTGTVLVTGGTGALGAEVARWLVANGAEHVLLTSRRGMDAPGAAELHAELTATGARVTIAACDAADRHALAELLTTIPTEHPLTAVLHTAGVLDDGVLDALTPERFATVLRAKAVSAHNLHELTRDHDLSAFVLFSSISGTLGSTGQANYAAANAYLDALAEQRRADGLPATSIAWGAWAAGMAADGEIEQRMRRGGVPPMAPELAIRALRQAVELGEPTLTVSDFDWERLAPGLGAVRPSPLIGELPEAQRALASKEATTPANAGSSVAERLAGLSGTEQDRMLLDLVRTHVSAVLGHSGSASIEADRAFKELGFDSLTAVELRNRLGAATGVDLPATLVFDYPTASALAGFLRSELVGAQTAVAGPVSQAVDDDPIAIVAMSCRFPGGVRSPEELWQLLVSGGDAIGDFPTDRGWDLARLYDSDPEKQGTFYARGGGFLYDVADFDPAFFGISPREALAMDPQQRLLLETSWEVFERAGIDPVALRGSQAGVFVGSNGQDYDSFLQAVPDGIEGYLGTGNAASVVSGRLAYVFGLEGPAVTVDTACSSSLVALHWAIQALRNGECELALAGGVTVMSSPGAFIEFSRQRGLAEDGRVKAFAAGADGTGWGEGVGMLLVERLSDARRNGHPVLAVVRGSAINQDGASNGLTAPNGPSQQRVIRQALASAGLSAVDVDAVEAHGTGTTLGDPIEAQALLATYGQDRPEGRPLYLGSIKSNIGHTQAAAGVAGVIKMVLAMRHGLLPQTLHVDEPTPHVDWAAGEIALLTEAVPWPETQGPRRAAVSSFGFSGTNAHTVLEQAPADDTAQEQPTAPPAVQSWTLSAKGADALRAQAERLRAHLVANPGVAATDIGYSLATARTALEQRAVVVGRDRTELLSGLEALTRSESAPALIQGVANDGRTAFLFTGQGSQRLGMGRELYAAYPVFADALDAVVAELAARLERPLYDVLFGDDSALLNQTAYTQPALFAIEVALFRLLESWGLKPDFLAGHSIGELVAAHVSGVLSLADACALVAARGRLMQELPGGGAMVAVQATEDEVAAVLTDRVDIAAVNGPTSVVIAGDEPTVLEIAAGFEERGRKTKRLTVSHAFHSAHMDGMLADFRKVAEGLSYQAPRIPIVSNLTGTLVTAEEMCLPDFWVRHVREAVRFLDGIRALEAEGVTTYVELGPDGVLSAMAQECVTEDGAVFVPVLRAGRPEPEAVTTAVATLHVNGVSPDWQAYYAGTGARRVDLPTYAFQHQRYWLDDIRPTEHVTSDDTEDARFWEAVENSDLATLTSELAIDSDQPLSTVLPALSAWRRQRREQSTVDGWRYRVAWKRLSDPTVTQLSGVWLAVVPAEHTDDALVRDTLAALAERGADVRQITLTAADVAADTLPQRLGEALAGQSANGVLSLLALDERPHPEYAQVPTGLLLTTGLVRGLGEAGVNAPLWCVTTGAVATAASDRLRNAAQAQVWGLGRVVALEHPERWGGLVDLPEALDGRDAARFAAVLGGLGDEDQLAVRTPGVLARRVVHAERAGTDTTSGWRPRGTVLVTGGTGALGAHVARWLAGNGAEHLVLTSRRGTRAPGAEALAAELTALGVEVTIAACDVTDRDALAGLLDRVPPVTAVVHAAGAGQFAPLTQTGPAEVAEVVAAKVAGAAHLDALFPDDSLDAFVLFSSIAGVWGSGGQAAYAAGNAYLDALAEQRRARGLKATSIAWGPWADGGLVADEEAAEQLRRRGLPVMAPELSITALQRALDRDETTLTVADVDWSRFAPAFTAARPRPLIADLPEVRDALTAGTDSVPQRTESLSDRLSGLSGAEAERLLLDLVRTEASAVLGHSGTAEVEAGRAFKELGFDSLTAVELRNRLNAATGLRLPASLVFDYPTPNALAEHLRAEIVGDETPQTLPALAEIDKLEFVLSSVSTDDPAARASVTARLEKLLRTWHEVESAAAGDGDDSELESASAEDIFDIINNEFGRS</sequence>
<evidence type="ECO:0000256" key="4">
    <source>
        <dbReference type="ARBA" id="ARBA00022679"/>
    </source>
</evidence>
<name>A0ABT1PPX7_9ACTN</name>
<dbReference type="InterPro" id="IPR049552">
    <property type="entry name" value="PKS_DH_N"/>
</dbReference>
<dbReference type="SUPFAM" id="SSF53901">
    <property type="entry name" value="Thiolase-like"/>
    <property type="match status" value="3"/>
</dbReference>
<dbReference type="InterPro" id="IPR050091">
    <property type="entry name" value="PKS_NRPS_Biosynth_Enz"/>
</dbReference>
<keyword evidence="3" id="KW-0597">Phosphoprotein</keyword>
<dbReference type="PROSITE" id="PS50075">
    <property type="entry name" value="CARRIER"/>
    <property type="match status" value="4"/>
</dbReference>
<dbReference type="CDD" id="cd00833">
    <property type="entry name" value="PKS"/>
    <property type="match status" value="3"/>
</dbReference>
<dbReference type="InterPro" id="IPR036736">
    <property type="entry name" value="ACP-like_sf"/>
</dbReference>
<dbReference type="Pfam" id="PF00109">
    <property type="entry name" value="ketoacyl-synt"/>
    <property type="match status" value="3"/>
</dbReference>
<dbReference type="InterPro" id="IPR036291">
    <property type="entry name" value="NAD(P)-bd_dom_sf"/>
</dbReference>
<reference evidence="12 13" key="1">
    <citation type="submission" date="2022-06" db="EMBL/GenBank/DDBJ databases">
        <title>Draft genome sequence of type strain Streptomyces rubrisoli DSM 42083.</title>
        <authorList>
            <person name="Duangmal K."/>
            <person name="Klaysubun C."/>
        </authorList>
    </citation>
    <scope>NUCLEOTIDE SEQUENCE [LARGE SCALE GENOMIC DNA]</scope>
    <source>
        <strain evidence="12 13">DSM 42083</strain>
    </source>
</reference>
<keyword evidence="5" id="KW-0045">Antibiotic biosynthesis</keyword>
<dbReference type="Gene3D" id="3.40.50.720">
    <property type="entry name" value="NAD(P)-binding Rossmann-like Domain"/>
    <property type="match status" value="4"/>
</dbReference>
<feature type="domain" description="Ketosynthase family 3 (KS3)" evidence="10">
    <location>
        <begin position="4144"/>
        <end position="4570"/>
    </location>
</feature>
<evidence type="ECO:0000256" key="1">
    <source>
        <dbReference type="ARBA" id="ARBA00004792"/>
    </source>
</evidence>
<dbReference type="InterPro" id="IPR016039">
    <property type="entry name" value="Thiolase-like"/>
</dbReference>
<gene>
    <name evidence="12" type="ORF">NON19_30645</name>
</gene>
<dbReference type="Gene3D" id="6.10.140.1830">
    <property type="match status" value="3"/>
</dbReference>
<feature type="domain" description="Ketosynthase family 3 (KS3)" evidence="10">
    <location>
        <begin position="2623"/>
        <end position="3049"/>
    </location>
</feature>
<dbReference type="Gene3D" id="3.40.366.10">
    <property type="entry name" value="Malonyl-Coenzyme A Acyl Carrier Protein, domain 2"/>
    <property type="match status" value="4"/>
</dbReference>
<evidence type="ECO:0000256" key="2">
    <source>
        <dbReference type="ARBA" id="ARBA00022450"/>
    </source>
</evidence>
<dbReference type="InterPro" id="IPR041618">
    <property type="entry name" value="PKS_DE"/>
</dbReference>
<dbReference type="SMART" id="SM00823">
    <property type="entry name" value="PKS_PP"/>
    <property type="match status" value="4"/>
</dbReference>
<dbReference type="InterPro" id="IPR020841">
    <property type="entry name" value="PKS_Beta-ketoAc_synthase_dom"/>
</dbReference>
<dbReference type="InterPro" id="IPR020806">
    <property type="entry name" value="PKS_PP-bd"/>
</dbReference>
<dbReference type="CDD" id="cd08956">
    <property type="entry name" value="KR_3_FAS_SDR_x"/>
    <property type="match status" value="1"/>
</dbReference>
<dbReference type="Pfam" id="PF22953">
    <property type="entry name" value="SpnB_Rossmann"/>
    <property type="match status" value="1"/>
</dbReference>
<dbReference type="Pfam" id="PF14765">
    <property type="entry name" value="PS-DH"/>
    <property type="match status" value="1"/>
</dbReference>
<dbReference type="InterPro" id="IPR020807">
    <property type="entry name" value="PKS_DH"/>
</dbReference>
<feature type="domain" description="Ketosynthase family 3 (KS3)" evidence="10">
    <location>
        <begin position="876"/>
        <end position="1302"/>
    </location>
</feature>
<dbReference type="SMART" id="SM00822">
    <property type="entry name" value="PKS_KR"/>
    <property type="match status" value="4"/>
</dbReference>
<dbReference type="Pfam" id="PF02801">
    <property type="entry name" value="Ketoacyl-synt_C"/>
    <property type="match status" value="3"/>
</dbReference>
<evidence type="ECO:0000313" key="13">
    <source>
        <dbReference type="Proteomes" id="UP001206206"/>
    </source>
</evidence>
<dbReference type="InterPro" id="IPR057326">
    <property type="entry name" value="KR_dom"/>
</dbReference>
<dbReference type="Gene3D" id="3.30.70.3290">
    <property type="match status" value="3"/>
</dbReference>